<dbReference type="GO" id="GO:0012505">
    <property type="term" value="C:endomembrane system"/>
    <property type="evidence" value="ECO:0007669"/>
    <property type="project" value="UniProtKB-SubCell"/>
</dbReference>
<dbReference type="Pfam" id="PF02383">
    <property type="entry name" value="Syja_N"/>
    <property type="match status" value="1"/>
</dbReference>
<comment type="subcellular location">
    <subcellularLocation>
        <location evidence="1">Endomembrane system</location>
    </subcellularLocation>
</comment>
<evidence type="ECO:0000256" key="1">
    <source>
        <dbReference type="ARBA" id="ARBA00004308"/>
    </source>
</evidence>
<evidence type="ECO:0000256" key="4">
    <source>
        <dbReference type="SAM" id="MobiDB-lite"/>
    </source>
</evidence>
<dbReference type="InterPro" id="IPR043573">
    <property type="entry name" value="Fig4-like"/>
</dbReference>
<evidence type="ECO:0000313" key="7">
    <source>
        <dbReference type="Proteomes" id="UP000494165"/>
    </source>
</evidence>
<protein>
    <recommendedName>
        <fullName evidence="5">SAC domain-containing protein</fullName>
    </recommendedName>
</protein>
<gene>
    <name evidence="6" type="ORF">CLODIP_2_CD13614</name>
</gene>
<dbReference type="PANTHER" id="PTHR45738:SF5">
    <property type="entry name" value="POLYPHOSPHOINOSITIDE PHOSPHATASE"/>
    <property type="match status" value="1"/>
</dbReference>
<accession>A0A8S1D4D4</accession>
<feature type="compositionally biased region" description="Low complexity" evidence="4">
    <location>
        <begin position="716"/>
        <end position="736"/>
    </location>
</feature>
<feature type="domain" description="SAC" evidence="5">
    <location>
        <begin position="159"/>
        <end position="533"/>
    </location>
</feature>
<dbReference type="PROSITE" id="PS50275">
    <property type="entry name" value="SAC"/>
    <property type="match status" value="1"/>
</dbReference>
<dbReference type="AlphaFoldDB" id="A0A8S1D4D4"/>
<keyword evidence="2" id="KW-0378">Hydrolase</keyword>
<feature type="compositionally biased region" description="Acidic residues" evidence="4">
    <location>
        <begin position="737"/>
        <end position="749"/>
    </location>
</feature>
<evidence type="ECO:0000313" key="6">
    <source>
        <dbReference type="EMBL" id="CAB3377732.1"/>
    </source>
</evidence>
<keyword evidence="7" id="KW-1185">Reference proteome</keyword>
<organism evidence="6 7">
    <name type="scientific">Cloeon dipterum</name>
    <dbReference type="NCBI Taxonomy" id="197152"/>
    <lineage>
        <taxon>Eukaryota</taxon>
        <taxon>Metazoa</taxon>
        <taxon>Ecdysozoa</taxon>
        <taxon>Arthropoda</taxon>
        <taxon>Hexapoda</taxon>
        <taxon>Insecta</taxon>
        <taxon>Pterygota</taxon>
        <taxon>Palaeoptera</taxon>
        <taxon>Ephemeroptera</taxon>
        <taxon>Pisciforma</taxon>
        <taxon>Baetidae</taxon>
        <taxon>Cloeon</taxon>
    </lineage>
</organism>
<comment type="caution">
    <text evidence="6">The sequence shown here is derived from an EMBL/GenBank/DDBJ whole genome shotgun (WGS) entry which is preliminary data.</text>
</comment>
<name>A0A8S1D4D4_9INSE</name>
<feature type="region of interest" description="Disordered" evidence="4">
    <location>
        <begin position="703"/>
        <end position="749"/>
    </location>
</feature>
<proteinExistence type="predicted"/>
<dbReference type="OrthoDB" id="405996at2759"/>
<keyword evidence="3" id="KW-0472">Membrane</keyword>
<dbReference type="PANTHER" id="PTHR45738">
    <property type="entry name" value="POLYPHOSPHOINOSITIDE PHOSPHATASE"/>
    <property type="match status" value="1"/>
</dbReference>
<evidence type="ECO:0000256" key="2">
    <source>
        <dbReference type="ARBA" id="ARBA00022801"/>
    </source>
</evidence>
<dbReference type="InterPro" id="IPR002013">
    <property type="entry name" value="SAC_dom"/>
</dbReference>
<dbReference type="EMBL" id="CADEPI010000149">
    <property type="protein sequence ID" value="CAB3377732.1"/>
    <property type="molecule type" value="Genomic_DNA"/>
</dbReference>
<dbReference type="Proteomes" id="UP000494165">
    <property type="component" value="Unassembled WGS sequence"/>
</dbReference>
<sequence length="854" mass="96702">MNERMSANCFGAISPIQKIALYETRSRFYLLGSNNSQTRCRVLKIDRMEPKELNITEDNILYSKDQIKDLVNTIDGGNRIKTGPRSTGSGICKVVSAFGIVGFVRFLEGYYIILITKRTRIAVIGYHSIYKIEDTAMIYIPNDGIRHYHPDESRYVKMFQNIYLSSNFYFSYSYDISNTLQCNMTPVTNDALRELMSGDQSFVFKNVPNERFIWNSYLMKDAKRIMNSEWIIDVVHGFVGQSNLSIYGRSIYITVIARRSNKYAGTRFLKRGANFLGDVANEVETEQIVHDSKLSSLELGCFSSFVQMRGSIPTHWSQSITNIKPKPVISIDIPDPFAITAGNHFNNLFMRYGAPVIILNLVKKREKKKQESLLSEEYMNSVRYLNQFLPPEHHIQYTSFDMARKNKSIGANVMGWLDDIAYNAVCKTGIFTSNEVNGKIGPYQELLGNLGQPGGGLFGKGRLQCGVVRVNCVDCLDRTNTAQFALGRSALGLQLCALGALDRPKLDFDTDCVRLLESLYEDHGDTLALQYGGSQLVHRIKTYRKTSPWTSQGNDIMQTVSRYCRNTFSDTEKQRTMNIFLGLFVPKDGEPQIWDLASDNYLHHPDTLGKGISLRCPLTKWWSDEVMNALPRPLYAVNKPILEISCARIGDERVDCFYDYYRPYELHNLDDTFAYKITHSVRDFMPHFTTIYSPFVIRGRPGKHRDDATKNPMKNPSLTGSSSTSSTTSSTSSSFESDSEGDPSGEFEFMENGSNKVVVAFKSLFPSMEEVYGTCIKKPAPRDVALYEQYVKPRGPVTFAVESSVVEPVKVQVSDESLQIYESYVSMKSKLDISVDLNSIKTYQCFVRNLLGDA</sequence>
<evidence type="ECO:0000256" key="3">
    <source>
        <dbReference type="ARBA" id="ARBA00023136"/>
    </source>
</evidence>
<dbReference type="GO" id="GO:0046856">
    <property type="term" value="P:phosphatidylinositol dephosphorylation"/>
    <property type="evidence" value="ECO:0007669"/>
    <property type="project" value="InterPro"/>
</dbReference>
<reference evidence="6 7" key="1">
    <citation type="submission" date="2020-04" db="EMBL/GenBank/DDBJ databases">
        <authorList>
            <person name="Alioto T."/>
            <person name="Alioto T."/>
            <person name="Gomez Garrido J."/>
        </authorList>
    </citation>
    <scope>NUCLEOTIDE SEQUENCE [LARGE SCALE GENOMIC DNA]</scope>
</reference>
<evidence type="ECO:0000259" key="5">
    <source>
        <dbReference type="PROSITE" id="PS50275"/>
    </source>
</evidence>
<dbReference type="GO" id="GO:0043813">
    <property type="term" value="F:phosphatidylinositol-3,5-bisphosphate 5-phosphatase activity"/>
    <property type="evidence" value="ECO:0007669"/>
    <property type="project" value="InterPro"/>
</dbReference>